<feature type="region of interest" description="Disordered" evidence="5">
    <location>
        <begin position="442"/>
        <end position="462"/>
    </location>
</feature>
<evidence type="ECO:0000259" key="7">
    <source>
        <dbReference type="Pfam" id="PF11710"/>
    </source>
</evidence>
<dbReference type="Pfam" id="PF11970">
    <property type="entry name" value="GPR_Gpa2_C"/>
    <property type="match status" value="1"/>
</dbReference>
<keyword evidence="3 6" id="KW-1133">Transmembrane helix</keyword>
<accession>A0A9W6Z6D7</accession>
<keyword evidence="4 6" id="KW-0472">Membrane</keyword>
<evidence type="ECO:0000313" key="10">
    <source>
        <dbReference type="Proteomes" id="UP001165063"/>
    </source>
</evidence>
<reference evidence="9" key="1">
    <citation type="submission" date="2023-04" db="EMBL/GenBank/DDBJ databases">
        <title>Ambrosiozyma monospora NBRC 1965.</title>
        <authorList>
            <person name="Ichikawa N."/>
            <person name="Sato H."/>
            <person name="Tonouchi N."/>
        </authorList>
    </citation>
    <scope>NUCLEOTIDE SEQUENCE</scope>
    <source>
        <strain evidence="9">NBRC 1965</strain>
    </source>
</reference>
<keyword evidence="10" id="KW-1185">Reference proteome</keyword>
<protein>
    <submittedName>
        <fullName evidence="9">Unnamed protein product</fullName>
    </submittedName>
</protein>
<dbReference type="AlphaFoldDB" id="A0A9W6Z6D7"/>
<evidence type="ECO:0000256" key="3">
    <source>
        <dbReference type="ARBA" id="ARBA00022989"/>
    </source>
</evidence>
<dbReference type="OrthoDB" id="5368598at2759"/>
<dbReference type="Proteomes" id="UP001165063">
    <property type="component" value="Unassembled WGS sequence"/>
</dbReference>
<evidence type="ECO:0000313" key="9">
    <source>
        <dbReference type="EMBL" id="GMG53333.1"/>
    </source>
</evidence>
<gene>
    <name evidence="9" type="ORF">Amon01_000740100</name>
</gene>
<feature type="domain" description="Glucose receptor Git3-like N-terminal" evidence="7">
    <location>
        <begin position="105"/>
        <end position="194"/>
    </location>
</feature>
<evidence type="ECO:0000256" key="5">
    <source>
        <dbReference type="SAM" id="MobiDB-lite"/>
    </source>
</evidence>
<dbReference type="GO" id="GO:0004930">
    <property type="term" value="F:G protein-coupled receptor activity"/>
    <property type="evidence" value="ECO:0007669"/>
    <property type="project" value="TreeGrafter"/>
</dbReference>
<organism evidence="9 10">
    <name type="scientific">Ambrosiozyma monospora</name>
    <name type="common">Yeast</name>
    <name type="synonym">Endomycopsis monosporus</name>
    <dbReference type="NCBI Taxonomy" id="43982"/>
    <lineage>
        <taxon>Eukaryota</taxon>
        <taxon>Fungi</taxon>
        <taxon>Dikarya</taxon>
        <taxon>Ascomycota</taxon>
        <taxon>Saccharomycotina</taxon>
        <taxon>Pichiomycetes</taxon>
        <taxon>Pichiales</taxon>
        <taxon>Pichiaceae</taxon>
        <taxon>Ambrosiozyma</taxon>
    </lineage>
</organism>
<feature type="transmembrane region" description="Helical" evidence="6">
    <location>
        <begin position="398"/>
        <end position="419"/>
    </location>
</feature>
<evidence type="ECO:0000256" key="4">
    <source>
        <dbReference type="ARBA" id="ARBA00023136"/>
    </source>
</evidence>
<evidence type="ECO:0000256" key="6">
    <source>
        <dbReference type="SAM" id="Phobius"/>
    </source>
</evidence>
<dbReference type="InterPro" id="IPR022596">
    <property type="entry name" value="GPR1/2/3_C"/>
</dbReference>
<feature type="transmembrane region" description="Helical" evidence="6">
    <location>
        <begin position="167"/>
        <end position="188"/>
    </location>
</feature>
<feature type="transmembrane region" description="Helical" evidence="6">
    <location>
        <begin position="41"/>
        <end position="59"/>
    </location>
</feature>
<comment type="caution">
    <text evidence="9">The sequence shown here is derived from an EMBL/GenBank/DDBJ whole genome shotgun (WGS) entry which is preliminary data.</text>
</comment>
<dbReference type="SUPFAM" id="SSF81321">
    <property type="entry name" value="Family A G protein-coupled receptor-like"/>
    <property type="match status" value="1"/>
</dbReference>
<feature type="transmembrane region" description="Helical" evidence="6">
    <location>
        <begin position="120"/>
        <end position="140"/>
    </location>
</feature>
<dbReference type="Pfam" id="PF11710">
    <property type="entry name" value="Git3"/>
    <property type="match status" value="1"/>
</dbReference>
<feature type="domain" description="G protein-coupled receptor GPR1/2/3 C-terminal" evidence="8">
    <location>
        <begin position="356"/>
        <end position="425"/>
    </location>
</feature>
<keyword evidence="2 6" id="KW-0812">Transmembrane</keyword>
<feature type="transmembrane region" description="Helical" evidence="6">
    <location>
        <begin position="367"/>
        <end position="386"/>
    </location>
</feature>
<comment type="subcellular location">
    <subcellularLocation>
        <location evidence="1">Membrane</location>
        <topology evidence="1">Multi-pass membrane protein</topology>
    </subcellularLocation>
</comment>
<evidence type="ECO:0000256" key="2">
    <source>
        <dbReference type="ARBA" id="ARBA00022692"/>
    </source>
</evidence>
<feature type="compositionally biased region" description="Low complexity" evidence="5">
    <location>
        <begin position="442"/>
        <end position="458"/>
    </location>
</feature>
<sequence>MSYRHRLYFYLMVTDCIRETHYTGCDVSGFFTIAAFNSSDVIMAMTALHTVLIIMFSSFKQSRLHVYKINRHHWSWKRYFFPREAELNDLERALIIENNGYMYSKNYIYKQEAGLYQYDAFVFIGLMVILPLVLTSFAYIQGHQMENFLSYCFPVHSPHWIRAISTWGLRFVVILFVIVCYFGIYIYISYKFAQLTKAHERIIKSCHANDGEVASTSTSGVKSTMKIIKKGIWNAIFNSEMKYEDSFLGSSTGISHGTTGLGYRLEDASFSSTEDGRDLMIVHKKVTESQSVVSTYPGSDDHTQVLFPAPAPEPASAVCQEMTSPTEAPSQMVISQATEVLSDELFQQTLDDFKLRKKQTLRSLKTIFVYPISYILLWAIPMVVQILRFSDDPVAPGLTAACACFQATDGMVQTIIFAYKEKPWRLVKSRIKRDHFVELPDDYNSQGSDDDSSSSSISSRRRNSSNHINMSYINSLNNHRNRQPQKDNTQ</sequence>
<dbReference type="PANTHER" id="PTHR23112:SF37">
    <property type="entry name" value="G PROTEIN-COUPLED RECEPTOR GPR1"/>
    <property type="match status" value="1"/>
</dbReference>
<dbReference type="EMBL" id="BSXU01005406">
    <property type="protein sequence ID" value="GMG53333.1"/>
    <property type="molecule type" value="Genomic_DNA"/>
</dbReference>
<dbReference type="InterPro" id="IPR023041">
    <property type="entry name" value="Glucose_rcpt_Git3-like_N"/>
</dbReference>
<dbReference type="GO" id="GO:0007189">
    <property type="term" value="P:adenylate cyclase-activating G protein-coupled receptor signaling pathway"/>
    <property type="evidence" value="ECO:0007669"/>
    <property type="project" value="TreeGrafter"/>
</dbReference>
<name>A0A9W6Z6D7_AMBMO</name>
<evidence type="ECO:0000256" key="1">
    <source>
        <dbReference type="ARBA" id="ARBA00004141"/>
    </source>
</evidence>
<proteinExistence type="predicted"/>
<dbReference type="PANTHER" id="PTHR23112">
    <property type="entry name" value="G PROTEIN-COUPLED RECEPTOR 157-RELATED"/>
    <property type="match status" value="1"/>
</dbReference>
<dbReference type="GO" id="GO:0005886">
    <property type="term" value="C:plasma membrane"/>
    <property type="evidence" value="ECO:0007669"/>
    <property type="project" value="TreeGrafter"/>
</dbReference>
<evidence type="ECO:0000259" key="8">
    <source>
        <dbReference type="Pfam" id="PF11970"/>
    </source>
</evidence>